<evidence type="ECO:0000313" key="1">
    <source>
        <dbReference type="EMBL" id="VIO68778.1"/>
    </source>
</evidence>
<dbReference type="EMBL" id="CAADFC020000008">
    <property type="protein sequence ID" value="VIO68778.1"/>
    <property type="molecule type" value="Genomic_DNA"/>
</dbReference>
<dbReference type="RefSeq" id="WP_139859071.1">
    <property type="nucleotide sequence ID" value="NZ_CAADFC020000008.1"/>
</dbReference>
<dbReference type="AlphaFoldDB" id="A0A508T6Z9"/>
<proteinExistence type="predicted"/>
<evidence type="ECO:0000313" key="2">
    <source>
        <dbReference type="Proteomes" id="UP000328092"/>
    </source>
</evidence>
<name>A0A508T6Z9_9BRAD</name>
<dbReference type="OrthoDB" id="7239790at2"/>
<keyword evidence="2" id="KW-1185">Reference proteome</keyword>
<accession>A0A508T6Z9</accession>
<organism evidence="1 2">
    <name type="scientific">Bradyrhizobium ivorense</name>
    <dbReference type="NCBI Taxonomy" id="2511166"/>
    <lineage>
        <taxon>Bacteria</taxon>
        <taxon>Pseudomonadati</taxon>
        <taxon>Pseudomonadota</taxon>
        <taxon>Alphaproteobacteria</taxon>
        <taxon>Hyphomicrobiales</taxon>
        <taxon>Nitrobacteraceae</taxon>
        <taxon>Bradyrhizobium</taxon>
    </lineage>
</organism>
<gene>
    <name evidence="1" type="ORF">CI1B_23530</name>
</gene>
<dbReference type="Proteomes" id="UP000328092">
    <property type="component" value="Unassembled WGS sequence"/>
</dbReference>
<sequence>MKVVIPSELVALGQYLPRFLGLVGERLWFKRLDQLDAAQHRSPFNWKIISDYHWLEMAIGFQHDVLMKEGVLRPELVDELIVAALKFAASTVEIHARLSPLGQKNLEGRLRDCLKAETSYASLFLELDLAQRLMDAGFDVSFADMEGTGQFDLLFGKDSFVGEVECKSQSADAGRQIHRKDFYRFMEAILPALEVQRAACRREVLLITLDTRLSPSTSDQARLLTAVRSILADGARTSFAGGGFVLERLNFDAVVPDQSMSGPEALYKACGTAFGANTHISGGLTAEGGCLVVMRSKREDDTSKPLLEAMRKAASQLSGQRPGFIAIQDHGIAAADLMLPHVQRRAAILSLALYGRYGGSHVTATYVTAFGAVILRNGVLGTPAFAVLNPVPKFPLNPADASSLLALMSDETYTGSTEPLSSETISPGVRR</sequence>
<comment type="caution">
    <text evidence="1">The sequence shown here is derived from an EMBL/GenBank/DDBJ whole genome shotgun (WGS) entry which is preliminary data.</text>
</comment>
<reference evidence="1" key="1">
    <citation type="submission" date="2019-02" db="EMBL/GenBank/DDBJ databases">
        <authorList>
            <person name="Pothier F.J."/>
        </authorList>
    </citation>
    <scope>NUCLEOTIDE SEQUENCE</scope>
    <source>
        <strain evidence="1">CI-1B</strain>
    </source>
</reference>
<protein>
    <submittedName>
        <fullName evidence="1">Uncharacterized protein</fullName>
    </submittedName>
</protein>